<reference evidence="4" key="3">
    <citation type="submission" date="2025-04" db="UniProtKB">
        <authorList>
            <consortium name="RefSeq"/>
        </authorList>
    </citation>
    <scope>IDENTIFICATION</scope>
    <source>
        <strain evidence="4">CBS 781.70</strain>
    </source>
</reference>
<feature type="transmembrane region" description="Helical" evidence="1">
    <location>
        <begin position="50"/>
        <end position="70"/>
    </location>
</feature>
<keyword evidence="1" id="KW-0812">Transmembrane</keyword>
<protein>
    <submittedName>
        <fullName evidence="2 4">Uncharacterized protein</fullName>
    </submittedName>
</protein>
<proteinExistence type="predicted"/>
<dbReference type="GeneID" id="54417446"/>
<evidence type="ECO:0000256" key="1">
    <source>
        <dbReference type="SAM" id="Phobius"/>
    </source>
</evidence>
<evidence type="ECO:0000313" key="2">
    <source>
        <dbReference type="EMBL" id="KAF1807970.1"/>
    </source>
</evidence>
<dbReference type="EMBL" id="ML975195">
    <property type="protein sequence ID" value="KAF1807970.1"/>
    <property type="molecule type" value="Genomic_DNA"/>
</dbReference>
<name>A0A6G1FQI8_9PEZI</name>
<keyword evidence="1" id="KW-1133">Transmembrane helix</keyword>
<gene>
    <name evidence="2 4" type="ORF">P152DRAFT_406398</name>
</gene>
<reference evidence="2 4" key="1">
    <citation type="submission" date="2020-01" db="EMBL/GenBank/DDBJ databases">
        <authorList>
            <consortium name="DOE Joint Genome Institute"/>
            <person name="Haridas S."/>
            <person name="Albert R."/>
            <person name="Binder M."/>
            <person name="Bloem J."/>
            <person name="Labutti K."/>
            <person name="Salamov A."/>
            <person name="Andreopoulos B."/>
            <person name="Baker S.E."/>
            <person name="Barry K."/>
            <person name="Bills G."/>
            <person name="Bluhm B.H."/>
            <person name="Cannon C."/>
            <person name="Castanera R."/>
            <person name="Culley D.E."/>
            <person name="Daum C."/>
            <person name="Ezra D."/>
            <person name="Gonzalez J.B."/>
            <person name="Henrissat B."/>
            <person name="Kuo A."/>
            <person name="Liang C."/>
            <person name="Lipzen A."/>
            <person name="Lutzoni F."/>
            <person name="Magnuson J."/>
            <person name="Mondo S."/>
            <person name="Nolan M."/>
            <person name="Ohm R."/>
            <person name="Pangilinan J."/>
            <person name="Park H.-J."/>
            <person name="Ramirez L."/>
            <person name="Alfaro M."/>
            <person name="Sun H."/>
            <person name="Tritt A."/>
            <person name="Yoshinaga Y."/>
            <person name="Zwiers L.-H."/>
            <person name="Turgeon B.G."/>
            <person name="Goodwin S.B."/>
            <person name="Spatafora J.W."/>
            <person name="Crous P.W."/>
            <person name="Grigoriev I.V."/>
        </authorList>
    </citation>
    <scope>NUCLEOTIDE SEQUENCE</scope>
    <source>
        <strain evidence="2 4">CBS 781.70</strain>
    </source>
</reference>
<sequence>MASRTPIMRLVASARSYLTEAHPMARMPVTTRAHALNTSKYFRRAGRTTAALLIAMPVLLGWPIAAASMLKRTGI</sequence>
<dbReference type="RefSeq" id="XP_033529601.1">
    <property type="nucleotide sequence ID" value="XM_033676876.1"/>
</dbReference>
<keyword evidence="3" id="KW-1185">Reference proteome</keyword>
<dbReference type="Proteomes" id="UP000504638">
    <property type="component" value="Unplaced"/>
</dbReference>
<dbReference type="OrthoDB" id="4829316at2759"/>
<organism evidence="2">
    <name type="scientific">Eremomyces bilateralis CBS 781.70</name>
    <dbReference type="NCBI Taxonomy" id="1392243"/>
    <lineage>
        <taxon>Eukaryota</taxon>
        <taxon>Fungi</taxon>
        <taxon>Dikarya</taxon>
        <taxon>Ascomycota</taxon>
        <taxon>Pezizomycotina</taxon>
        <taxon>Dothideomycetes</taxon>
        <taxon>Dothideomycetes incertae sedis</taxon>
        <taxon>Eremomycetales</taxon>
        <taxon>Eremomycetaceae</taxon>
        <taxon>Eremomyces</taxon>
    </lineage>
</organism>
<evidence type="ECO:0000313" key="4">
    <source>
        <dbReference type="RefSeq" id="XP_033529601.1"/>
    </source>
</evidence>
<evidence type="ECO:0000313" key="3">
    <source>
        <dbReference type="Proteomes" id="UP000504638"/>
    </source>
</evidence>
<accession>A0A6G1FQI8</accession>
<reference evidence="4" key="2">
    <citation type="submission" date="2020-04" db="EMBL/GenBank/DDBJ databases">
        <authorList>
            <consortium name="NCBI Genome Project"/>
        </authorList>
    </citation>
    <scope>NUCLEOTIDE SEQUENCE</scope>
    <source>
        <strain evidence="4">CBS 781.70</strain>
    </source>
</reference>
<keyword evidence="1" id="KW-0472">Membrane</keyword>
<dbReference type="AlphaFoldDB" id="A0A6G1FQI8"/>